<dbReference type="Pfam" id="PF10458">
    <property type="entry name" value="Val_tRNA-synt_C"/>
    <property type="match status" value="1"/>
</dbReference>
<comment type="caution">
    <text evidence="15">The sequence shown here is derived from an EMBL/GenBank/DDBJ whole genome shotgun (WGS) entry which is preliminary data.</text>
</comment>
<comment type="catalytic activity">
    <reaction evidence="8 10">
        <text>tRNA(Val) + L-valine + ATP = L-valyl-tRNA(Val) + AMP + diphosphate</text>
        <dbReference type="Rhea" id="RHEA:10704"/>
        <dbReference type="Rhea" id="RHEA-COMP:9672"/>
        <dbReference type="Rhea" id="RHEA-COMP:9708"/>
        <dbReference type="ChEBI" id="CHEBI:30616"/>
        <dbReference type="ChEBI" id="CHEBI:33019"/>
        <dbReference type="ChEBI" id="CHEBI:57762"/>
        <dbReference type="ChEBI" id="CHEBI:78442"/>
        <dbReference type="ChEBI" id="CHEBI:78537"/>
        <dbReference type="ChEBI" id="CHEBI:456215"/>
        <dbReference type="EC" id="6.1.1.9"/>
    </reaction>
</comment>
<dbReference type="NCBIfam" id="NF004349">
    <property type="entry name" value="PRK05729.1"/>
    <property type="match status" value="1"/>
</dbReference>
<dbReference type="GO" id="GO:0004832">
    <property type="term" value="F:valine-tRNA ligase activity"/>
    <property type="evidence" value="ECO:0007669"/>
    <property type="project" value="UniProtKB-UniRule"/>
</dbReference>
<dbReference type="Proteomes" id="UP000299290">
    <property type="component" value="Unassembled WGS sequence"/>
</dbReference>
<dbReference type="CDD" id="cd00817">
    <property type="entry name" value="ValRS_core"/>
    <property type="match status" value="1"/>
</dbReference>
<dbReference type="CDD" id="cd07962">
    <property type="entry name" value="Anticodon_Ia_Val"/>
    <property type="match status" value="1"/>
</dbReference>
<evidence type="ECO:0000256" key="1">
    <source>
        <dbReference type="ARBA" id="ARBA00022490"/>
    </source>
</evidence>
<keyword evidence="7 10" id="KW-0030">Aminoacyl-tRNA synthetase</keyword>
<dbReference type="GO" id="GO:0006438">
    <property type="term" value="P:valyl-tRNA aminoacylation"/>
    <property type="evidence" value="ECO:0007669"/>
    <property type="project" value="UniProtKB-UniRule"/>
</dbReference>
<dbReference type="InterPro" id="IPR010978">
    <property type="entry name" value="tRNA-bd_arm"/>
</dbReference>
<dbReference type="InterPro" id="IPR033705">
    <property type="entry name" value="Anticodon_Ia_Val"/>
</dbReference>
<dbReference type="PANTHER" id="PTHR11946">
    <property type="entry name" value="VALYL-TRNA SYNTHETASES"/>
    <property type="match status" value="1"/>
</dbReference>
<dbReference type="Pfam" id="PF08264">
    <property type="entry name" value="Anticodon_1"/>
    <property type="match status" value="1"/>
</dbReference>
<keyword evidence="4 10" id="KW-0067">ATP-binding</keyword>
<evidence type="ECO:0000256" key="10">
    <source>
        <dbReference type="HAMAP-Rule" id="MF_02004"/>
    </source>
</evidence>
<comment type="subcellular location">
    <subcellularLocation>
        <location evidence="10">Cytoplasm</location>
    </subcellularLocation>
</comment>
<dbReference type="Gene3D" id="3.90.740.10">
    <property type="entry name" value="Valyl/Leucyl/Isoleucyl-tRNA synthetase, editing domain"/>
    <property type="match status" value="1"/>
</dbReference>
<evidence type="ECO:0000256" key="3">
    <source>
        <dbReference type="ARBA" id="ARBA00022741"/>
    </source>
</evidence>
<dbReference type="InterPro" id="IPR037118">
    <property type="entry name" value="Val-tRNA_synth_C_sf"/>
</dbReference>
<sequence length="897" mass="99874">MVTENSSQRPASGPNSHPELPTQYAPADVEGPLYERWVERGYFEADARSDKEPYAIVIPPPNVTGSLHLGHAFEHTIIDALTRRKRMQGFETLWQPGMDHAGIATQNVVERELAKEGVSRHDLGREAFVERVWQWKGESGGQISGQMRRLGDGVAWNRERFTMDEGLSKAVQTIFKRLYEDELIYRAERIINWCPRCLTAISDIEVEYDDDDGELVSIRYGDLEEGAARSASVEGGGGRRAGDASIIVATTRAETMLGDTAVAVHPDDERYRHLVGTEIELPLTGRRIPIVADEHVDPEFGTGAVKVTPAHDPNDFEIGQRHGLPNLTVMDEHAVITAHGPFQGLDRLEARSAVVGALRAEGRIVAEKRPYTHSVGHCSRCKTTIEPRLSMQWWVKVGPLAKAAGDAVRDGRVKIHPEDMSKRYFDWVDNLHDWCISRQLWWGHRIPVWYGPNGEVVCVGPNEEPPSGEGWHQDSDVLDTWFSSGLWPFSTLGWPEQTESMEKFYPNSVLVTGYDILFFWVARMMMFGLYAMDGTPPFHTIALHGMVRDQFGKKMSKSFGNAVNPLDWMDTYGSDAVRFTLARGANPGVDVPIGEDWVQASRNFANKIWNATRFALMNGATVEGELPTPERLSATDRWILSRLNEVVAEVDAYYEDYQFAKLSDVLYHFAWDEVFDWYVELSKTTFAKGGAEADAARRVLGEVLDVTLRLLHPVVPFVTEKLWTSLTGQESVVIADWPGDSGFRDEAAEREIENLQQVVTEVRRFRADQGLQPGQRVPARLELSGTSLAAHEDAMRSLLRLQPAGEDFTATASLPVAGATVALDLSGAIDVEAERKRLAKDLAAAEKDKAQTTAKLSNEGFLAKAPDHVVEKIRTRQATAEADIARITAQLAALPKG</sequence>
<dbReference type="GO" id="GO:0005524">
    <property type="term" value="F:ATP binding"/>
    <property type="evidence" value="ECO:0007669"/>
    <property type="project" value="UniProtKB-UniRule"/>
</dbReference>
<evidence type="ECO:0000256" key="2">
    <source>
        <dbReference type="ARBA" id="ARBA00022598"/>
    </source>
</evidence>
<accession>A0A4D4K8P9</accession>
<dbReference type="AlphaFoldDB" id="A0A4D4K8P9"/>
<dbReference type="PRINTS" id="PR00986">
    <property type="entry name" value="TRNASYNTHVAL"/>
</dbReference>
<dbReference type="InterPro" id="IPR002300">
    <property type="entry name" value="aa-tRNA-synth_Ia"/>
</dbReference>
<dbReference type="SUPFAM" id="SSF46589">
    <property type="entry name" value="tRNA-binding arm"/>
    <property type="match status" value="1"/>
</dbReference>
<feature type="short sequence motif" description="'KMSKS' region" evidence="10">
    <location>
        <begin position="554"/>
        <end position="558"/>
    </location>
</feature>
<dbReference type="NCBIfam" id="TIGR00422">
    <property type="entry name" value="valS"/>
    <property type="match status" value="1"/>
</dbReference>
<feature type="region of interest" description="Disordered" evidence="11">
    <location>
        <begin position="1"/>
        <end position="26"/>
    </location>
</feature>
<keyword evidence="6 10" id="KW-0175">Coiled coil</keyword>
<evidence type="ECO:0000259" key="12">
    <source>
        <dbReference type="Pfam" id="PF00133"/>
    </source>
</evidence>
<evidence type="ECO:0000259" key="13">
    <source>
        <dbReference type="Pfam" id="PF08264"/>
    </source>
</evidence>
<dbReference type="InterPro" id="IPR009080">
    <property type="entry name" value="tRNAsynth_Ia_anticodon-bd"/>
</dbReference>
<feature type="compositionally biased region" description="Polar residues" evidence="11">
    <location>
        <begin position="1"/>
        <end position="15"/>
    </location>
</feature>
<comment type="domain">
    <text evidence="10">The C-terminal coiled-coil domain is crucial for aminoacylation activity.</text>
</comment>
<dbReference type="GO" id="GO:0005829">
    <property type="term" value="C:cytosol"/>
    <property type="evidence" value="ECO:0007669"/>
    <property type="project" value="TreeGrafter"/>
</dbReference>
<dbReference type="InterPro" id="IPR014729">
    <property type="entry name" value="Rossmann-like_a/b/a_fold"/>
</dbReference>
<dbReference type="Pfam" id="PF00133">
    <property type="entry name" value="tRNA-synt_1"/>
    <property type="match status" value="1"/>
</dbReference>
<comment type="domain">
    <text evidence="10">ValRS has two distinct active sites: one for aminoacylation and one for editing. The misactivated threonine is translocated from the active site to the editing site.</text>
</comment>
<evidence type="ECO:0000256" key="5">
    <source>
        <dbReference type="ARBA" id="ARBA00022917"/>
    </source>
</evidence>
<keyword evidence="5 10" id="KW-0648">Protein biosynthesis</keyword>
<proteinExistence type="inferred from homology"/>
<evidence type="ECO:0000313" key="15">
    <source>
        <dbReference type="EMBL" id="GDY42717.1"/>
    </source>
</evidence>
<dbReference type="FunFam" id="1.10.287.380:FF:000001">
    <property type="entry name" value="Valine--tRNA ligase"/>
    <property type="match status" value="1"/>
</dbReference>
<reference evidence="15 16" key="1">
    <citation type="journal article" date="2020" name="Int. J. Syst. Evol. Microbiol.">
        <title>Reclassification of Streptomyces castelarensis and Streptomyces sporoclivatus as later heterotypic synonyms of Streptomyces antimycoticus.</title>
        <authorList>
            <person name="Komaki H."/>
            <person name="Tamura T."/>
        </authorList>
    </citation>
    <scope>NUCLEOTIDE SEQUENCE [LARGE SCALE GENOMIC DNA]</scope>
    <source>
        <strain evidence="15 16">NBRC 12839</strain>
    </source>
</reference>
<dbReference type="SUPFAM" id="SSF47323">
    <property type="entry name" value="Anticodon-binding domain of a subclass of class I aminoacyl-tRNA synthetases"/>
    <property type="match status" value="1"/>
</dbReference>
<evidence type="ECO:0000256" key="11">
    <source>
        <dbReference type="SAM" id="MobiDB-lite"/>
    </source>
</evidence>
<evidence type="ECO:0000256" key="6">
    <source>
        <dbReference type="ARBA" id="ARBA00023054"/>
    </source>
</evidence>
<protein>
    <recommendedName>
        <fullName evidence="10">Valine--tRNA ligase</fullName>
        <ecNumber evidence="10">6.1.1.9</ecNumber>
    </recommendedName>
    <alternativeName>
        <fullName evidence="10">Valyl-tRNA synthetase</fullName>
        <shortName evidence="10">ValRS</shortName>
    </alternativeName>
</protein>
<dbReference type="FunFam" id="3.40.50.620:FF:000129">
    <property type="entry name" value="Valine--tRNA ligase"/>
    <property type="match status" value="1"/>
</dbReference>
<evidence type="ECO:0000256" key="9">
    <source>
        <dbReference type="ARBA" id="ARBA00060830"/>
    </source>
</evidence>
<dbReference type="FunFam" id="3.90.740.10:FF:000005">
    <property type="entry name" value="Valine--tRNA ligase, mitochondrial"/>
    <property type="match status" value="1"/>
</dbReference>
<comment type="similarity">
    <text evidence="9 10">Belongs to the class-I aminoacyl-tRNA synthetase family. ValS type 1 subfamily.</text>
</comment>
<dbReference type="EC" id="6.1.1.9" evidence="10"/>
<dbReference type="InterPro" id="IPR019499">
    <property type="entry name" value="Val-tRNA_synth_tRNA-bd"/>
</dbReference>
<dbReference type="InterPro" id="IPR009008">
    <property type="entry name" value="Val/Leu/Ile-tRNA-synth_edit"/>
</dbReference>
<feature type="domain" description="Methionyl/Valyl/Leucyl/Isoleucyl-tRNA synthetase anticodon-binding" evidence="13">
    <location>
        <begin position="636"/>
        <end position="777"/>
    </location>
</feature>
<keyword evidence="2 10" id="KW-0436">Ligase</keyword>
<dbReference type="FunFam" id="1.10.730.10:FF:000027">
    <property type="entry name" value="Valine--tRNA ligase"/>
    <property type="match status" value="1"/>
</dbReference>
<feature type="domain" description="Aminoacyl-tRNA synthetase class Ia" evidence="12">
    <location>
        <begin position="33"/>
        <end position="589"/>
    </location>
</feature>
<dbReference type="PANTHER" id="PTHR11946:SF93">
    <property type="entry name" value="VALINE--TRNA LIGASE, CHLOROPLASTIC_MITOCHONDRIAL 2"/>
    <property type="match status" value="1"/>
</dbReference>
<dbReference type="SUPFAM" id="SSF52374">
    <property type="entry name" value="Nucleotidylyl transferase"/>
    <property type="match status" value="1"/>
</dbReference>
<dbReference type="PROSITE" id="PS00178">
    <property type="entry name" value="AA_TRNA_LIGASE_I"/>
    <property type="match status" value="1"/>
</dbReference>
<organism evidence="15 16">
    <name type="scientific">Streptomyces antimycoticus</name>
    <dbReference type="NCBI Taxonomy" id="68175"/>
    <lineage>
        <taxon>Bacteria</taxon>
        <taxon>Bacillati</taxon>
        <taxon>Actinomycetota</taxon>
        <taxon>Actinomycetes</taxon>
        <taxon>Kitasatosporales</taxon>
        <taxon>Streptomycetaceae</taxon>
        <taxon>Streptomyces</taxon>
        <taxon>Streptomyces violaceusniger group</taxon>
    </lineage>
</organism>
<evidence type="ECO:0000256" key="4">
    <source>
        <dbReference type="ARBA" id="ARBA00022840"/>
    </source>
</evidence>
<evidence type="ECO:0000256" key="7">
    <source>
        <dbReference type="ARBA" id="ARBA00023146"/>
    </source>
</evidence>
<evidence type="ECO:0000259" key="14">
    <source>
        <dbReference type="Pfam" id="PF10458"/>
    </source>
</evidence>
<dbReference type="FunFam" id="3.40.50.620:FF:000098">
    <property type="entry name" value="Valine--tRNA ligase"/>
    <property type="match status" value="1"/>
</dbReference>
<dbReference type="InterPro" id="IPR002303">
    <property type="entry name" value="Valyl-tRNA_ligase"/>
</dbReference>
<keyword evidence="3 10" id="KW-0547">Nucleotide-binding</keyword>
<keyword evidence="16" id="KW-1185">Reference proteome</keyword>
<name>A0A4D4K8P9_9ACTN</name>
<dbReference type="GO" id="GO:0002161">
    <property type="term" value="F:aminoacyl-tRNA deacylase activity"/>
    <property type="evidence" value="ECO:0007669"/>
    <property type="project" value="InterPro"/>
</dbReference>
<dbReference type="Gene3D" id="1.10.730.10">
    <property type="entry name" value="Isoleucyl-tRNA Synthetase, Domain 1"/>
    <property type="match status" value="1"/>
</dbReference>
<feature type="domain" description="Valyl-tRNA synthetase tRNA-binding arm" evidence="14">
    <location>
        <begin position="830"/>
        <end position="894"/>
    </location>
</feature>
<comment type="subunit">
    <text evidence="10">Monomer.</text>
</comment>
<feature type="coiled-coil region" evidence="10">
    <location>
        <begin position="828"/>
        <end position="855"/>
    </location>
</feature>
<keyword evidence="1 10" id="KW-0963">Cytoplasm</keyword>
<comment type="function">
    <text evidence="10">Catalyzes the attachment of valine to tRNA(Val). As ValRS can inadvertently accommodate and process structurally similar amino acids such as threonine, to avoid such errors, it has a 'posttransfer' editing activity that hydrolyzes mischarged Thr-tRNA(Val) in a tRNA-dependent manner.</text>
</comment>
<dbReference type="SUPFAM" id="SSF50677">
    <property type="entry name" value="ValRS/IleRS/LeuRS editing domain"/>
    <property type="match status" value="1"/>
</dbReference>
<dbReference type="Gene3D" id="3.40.50.620">
    <property type="entry name" value="HUPs"/>
    <property type="match status" value="3"/>
</dbReference>
<dbReference type="Gene3D" id="1.10.287.380">
    <property type="entry name" value="Valyl-tRNA synthetase, C-terminal domain"/>
    <property type="match status" value="1"/>
</dbReference>
<gene>
    <name evidence="10 15" type="primary">valS</name>
    <name evidence="15" type="ORF">SANT12839_035990</name>
</gene>
<feature type="short sequence motif" description="'HIGH' region" evidence="10">
    <location>
        <begin position="61"/>
        <end position="71"/>
    </location>
</feature>
<dbReference type="HAMAP" id="MF_02004">
    <property type="entry name" value="Val_tRNA_synth_type1"/>
    <property type="match status" value="1"/>
</dbReference>
<evidence type="ECO:0000256" key="8">
    <source>
        <dbReference type="ARBA" id="ARBA00047552"/>
    </source>
</evidence>
<feature type="binding site" evidence="10">
    <location>
        <position position="557"/>
    </location>
    <ligand>
        <name>ATP</name>
        <dbReference type="ChEBI" id="CHEBI:30616"/>
    </ligand>
</feature>
<evidence type="ECO:0000313" key="16">
    <source>
        <dbReference type="Proteomes" id="UP000299290"/>
    </source>
</evidence>
<dbReference type="InterPro" id="IPR013155">
    <property type="entry name" value="M/V/L/I-tRNA-synth_anticd-bd"/>
</dbReference>
<dbReference type="EMBL" id="BJHV01000001">
    <property type="protein sequence ID" value="GDY42717.1"/>
    <property type="molecule type" value="Genomic_DNA"/>
</dbReference>
<dbReference type="InterPro" id="IPR001412">
    <property type="entry name" value="aa-tRNA-synth_I_CS"/>
</dbReference>